<gene>
    <name evidence="2" type="ORF">MACH26_28160</name>
</gene>
<dbReference type="EMBL" id="AP027272">
    <property type="protein sequence ID" value="BDX07295.1"/>
    <property type="molecule type" value="Genomic_DNA"/>
</dbReference>
<name>A0AA48KV98_9ALTE</name>
<dbReference type="KEGG" id="pmaw:MACH26_28160"/>
<evidence type="ECO:0000313" key="3">
    <source>
        <dbReference type="Proteomes" id="UP001333710"/>
    </source>
</evidence>
<proteinExistence type="predicted"/>
<reference evidence="2" key="1">
    <citation type="submission" date="2023-01" db="EMBL/GenBank/DDBJ databases">
        <title>Complete genome sequence of Planctobacterium marinum strain Dej080120_11.</title>
        <authorList>
            <person name="Ueki S."/>
            <person name="Maruyama F."/>
        </authorList>
    </citation>
    <scope>NUCLEOTIDE SEQUENCE</scope>
    <source>
        <strain evidence="2">Dej080120_11</strain>
    </source>
</reference>
<evidence type="ECO:0000256" key="1">
    <source>
        <dbReference type="SAM" id="Phobius"/>
    </source>
</evidence>
<feature type="transmembrane region" description="Helical" evidence="1">
    <location>
        <begin position="226"/>
        <end position="248"/>
    </location>
</feature>
<evidence type="ECO:0000313" key="2">
    <source>
        <dbReference type="EMBL" id="BDX07295.1"/>
    </source>
</evidence>
<protein>
    <submittedName>
        <fullName evidence="2">Uncharacterized protein</fullName>
    </submittedName>
</protein>
<keyword evidence="1" id="KW-0472">Membrane</keyword>
<keyword evidence="1" id="KW-1133">Transmembrane helix</keyword>
<keyword evidence="3" id="KW-1185">Reference proteome</keyword>
<keyword evidence="1" id="KW-0812">Transmembrane</keyword>
<accession>A0AA48KV98</accession>
<dbReference type="AlphaFoldDB" id="A0AA48KV98"/>
<dbReference type="RefSeq" id="WP_338293278.1">
    <property type="nucleotide sequence ID" value="NZ_AP027272.1"/>
</dbReference>
<organism evidence="2 3">
    <name type="scientific">Planctobacterium marinum</name>
    <dbReference type="NCBI Taxonomy" id="1631968"/>
    <lineage>
        <taxon>Bacteria</taxon>
        <taxon>Pseudomonadati</taxon>
        <taxon>Pseudomonadota</taxon>
        <taxon>Gammaproteobacteria</taxon>
        <taxon>Alteromonadales</taxon>
        <taxon>Alteromonadaceae</taxon>
        <taxon>Planctobacterium</taxon>
    </lineage>
</organism>
<sequence length="295" mass="33184">MQSGAISDLVQQELQQAAMAKVIKKGIFEAIQSIKKSLPHVKYYNSKGKGKKETIQIKWGHYVIEEHEKDKSSRNVVNKKIGTDRRGNNYVKDVDVRTITTHYDYLTVKDAAGERKKFRLINRGLNKLAKGQIVSLGWLHHKKSQHEEKGVIEDGTPFGEQWNDETQPTIFVYHKDTDTGQNINFETVPSEELFKIVHSNSIGWWHLCWIIGVSHLPFLFSGPGGTGTLIIGGIFGGVPVAISVAKVISRQSAGRKMLVQFENWLKEEALKVSDVGAQRLKVLKEETGFISSNVF</sequence>
<dbReference type="Proteomes" id="UP001333710">
    <property type="component" value="Chromosome"/>
</dbReference>